<dbReference type="PIRSF" id="PIRSF015855">
    <property type="entry name" value="TypeIII_Mtase_mKpnI"/>
    <property type="match status" value="1"/>
</dbReference>
<dbReference type="GO" id="GO:0008170">
    <property type="term" value="F:N-methyltransferase activity"/>
    <property type="evidence" value="ECO:0007669"/>
    <property type="project" value="InterPro"/>
</dbReference>
<keyword evidence="3 8" id="KW-0489">Methyltransferase</keyword>
<evidence type="ECO:0000313" key="8">
    <source>
        <dbReference type="EMBL" id="ANJ58573.1"/>
    </source>
</evidence>
<gene>
    <name evidence="8" type="ORF">PMA3_26820</name>
</gene>
<dbReference type="PROSITE" id="PS00092">
    <property type="entry name" value="N6_MTASE"/>
    <property type="match status" value="1"/>
</dbReference>
<dbReference type="InterPro" id="IPR002295">
    <property type="entry name" value="N4/N6-MTase_EcoPI_Mod-like"/>
</dbReference>
<dbReference type="Proteomes" id="UP000078354">
    <property type="component" value="Chromosome"/>
</dbReference>
<dbReference type="STRING" id="1853130.PMA3_26820"/>
<dbReference type="EC" id="2.1.1.72" evidence="2"/>
<protein>
    <recommendedName>
        <fullName evidence="2">site-specific DNA-methyltransferase (adenine-specific)</fullName>
        <ecNumber evidence="2">2.1.1.72</ecNumber>
    </recommendedName>
</protein>
<dbReference type="EMBL" id="CP014870">
    <property type="protein sequence ID" value="ANJ58573.1"/>
    <property type="molecule type" value="Genomic_DNA"/>
</dbReference>
<evidence type="ECO:0000259" key="7">
    <source>
        <dbReference type="Pfam" id="PF01555"/>
    </source>
</evidence>
<proteinExistence type="inferred from homology"/>
<dbReference type="InterPro" id="IPR002941">
    <property type="entry name" value="DNA_methylase_N4/N6"/>
</dbReference>
<organism evidence="8 9">
    <name type="scientific">Pseudomonas silesiensis</name>
    <dbReference type="NCBI Taxonomy" id="1853130"/>
    <lineage>
        <taxon>Bacteria</taxon>
        <taxon>Pseudomonadati</taxon>
        <taxon>Pseudomonadota</taxon>
        <taxon>Gammaproteobacteria</taxon>
        <taxon>Pseudomonadales</taxon>
        <taxon>Pseudomonadaceae</taxon>
        <taxon>Pseudomonas</taxon>
    </lineage>
</organism>
<dbReference type="GO" id="GO:0009007">
    <property type="term" value="F:site-specific DNA-methyltransferase (adenine-specific) activity"/>
    <property type="evidence" value="ECO:0007669"/>
    <property type="project" value="UniProtKB-EC"/>
</dbReference>
<evidence type="ECO:0000256" key="1">
    <source>
        <dbReference type="ARBA" id="ARBA00006594"/>
    </source>
</evidence>
<evidence type="ECO:0000256" key="2">
    <source>
        <dbReference type="ARBA" id="ARBA00011900"/>
    </source>
</evidence>
<accession>A0A191Z0R5</accession>
<evidence type="ECO:0000256" key="5">
    <source>
        <dbReference type="ARBA" id="ARBA00022691"/>
    </source>
</evidence>
<reference evidence="8 9" key="1">
    <citation type="journal article" date="2018" name="Syst. Appl. Microbiol.">
        <title>Pseudomonas silesiensis sp. nov. strain A3T isolated from a biological pesticide sewage treatment plant and analysis of the complete genome sequence.</title>
        <authorList>
            <person name="Kaminski M.A."/>
            <person name="Furmanczyk E.M."/>
            <person name="Sobczak A."/>
            <person name="Dziembowski A."/>
            <person name="Lipinski L."/>
        </authorList>
    </citation>
    <scope>NUCLEOTIDE SEQUENCE [LARGE SCALE GENOMIC DNA]</scope>
    <source>
        <strain evidence="8 9">A3</strain>
    </source>
</reference>
<dbReference type="PRINTS" id="PR00506">
    <property type="entry name" value="D21N6MTFRASE"/>
</dbReference>
<name>A0A191Z0R5_9PSED</name>
<evidence type="ECO:0000256" key="6">
    <source>
        <dbReference type="ARBA" id="ARBA00047942"/>
    </source>
</evidence>
<dbReference type="OrthoDB" id="9816043at2"/>
<dbReference type="GO" id="GO:0032259">
    <property type="term" value="P:methylation"/>
    <property type="evidence" value="ECO:0007669"/>
    <property type="project" value="UniProtKB-KW"/>
</dbReference>
<keyword evidence="9" id="KW-1185">Reference proteome</keyword>
<evidence type="ECO:0000313" key="9">
    <source>
        <dbReference type="Proteomes" id="UP000078354"/>
    </source>
</evidence>
<comment type="similarity">
    <text evidence="1">Belongs to the N(4)/N(6)-methyltransferase family.</text>
</comment>
<dbReference type="InterPro" id="IPR002052">
    <property type="entry name" value="DNA_methylase_N6_adenine_CS"/>
</dbReference>
<feature type="domain" description="DNA methylase N-4/N-6" evidence="7">
    <location>
        <begin position="121"/>
        <end position="435"/>
    </location>
</feature>
<keyword evidence="5" id="KW-0949">S-adenosyl-L-methionine</keyword>
<sequence length="629" mass="71056">MDKLKMHSQNLTEANIDKLAALFPNCVTEARDAAGELKKAIDFDLLRQELSSSIVDGPQERYQLNWPGKREALLMANAPIAKTLRPFRDESIDFDSTRNLFIEGDNLEALKLLQEVYLNRVKMIYIDPPYNTGNDFIYDDDFSENSEAYFERSNQQDATGRRLVANTEANGRFHSDWLSMMYPRIKLAWNLLKDDGSLFISIDDNEVDSLKKICDEIFGAQNFVATVIWQKVYAPKNSAKHFSEDHDYIVIYAKNAASWTPTLLDRTAEQDALYKNPDQDTRGPWMSDNLTARNAYADGQYEVEGPTGKVFVPGRGLYWRHSKANFEKLIADNRIWWGADGNNMPRLKRFLSEVSGGRVPQTLWSYKEVGHTQEAKRELLDYVSFKNTENVLNSVKPTKLLKRAIKIATSANSDDIVMDFFAGSAPAGQAVVALNMEDGGNRRYILVQIPEVLPAPEDGFETIADLAKSRLRNFSAKVESDSNSQEGSSDGLKLDVGFRYFKIDTSNMNEVYYIPDAVRQDLLSDQVDNIREDRTAEDLLFQVLLDWGVDLALPITQQIIAGKTVYFVDGNALVACFDIGIDEDFIKQLVGHKPLRVVFRDAGFASDSVKINVGQMFKLLSPATEIKTL</sequence>
<evidence type="ECO:0000256" key="3">
    <source>
        <dbReference type="ARBA" id="ARBA00022603"/>
    </source>
</evidence>
<comment type="catalytic activity">
    <reaction evidence="6">
        <text>a 2'-deoxyadenosine in DNA + S-adenosyl-L-methionine = an N(6)-methyl-2'-deoxyadenosine in DNA + S-adenosyl-L-homocysteine + H(+)</text>
        <dbReference type="Rhea" id="RHEA:15197"/>
        <dbReference type="Rhea" id="RHEA-COMP:12418"/>
        <dbReference type="Rhea" id="RHEA-COMP:12419"/>
        <dbReference type="ChEBI" id="CHEBI:15378"/>
        <dbReference type="ChEBI" id="CHEBI:57856"/>
        <dbReference type="ChEBI" id="CHEBI:59789"/>
        <dbReference type="ChEBI" id="CHEBI:90615"/>
        <dbReference type="ChEBI" id="CHEBI:90616"/>
        <dbReference type="EC" id="2.1.1.72"/>
    </reaction>
</comment>
<dbReference type="GO" id="GO:0003677">
    <property type="term" value="F:DNA binding"/>
    <property type="evidence" value="ECO:0007669"/>
    <property type="project" value="InterPro"/>
</dbReference>
<dbReference type="SUPFAM" id="SSF53335">
    <property type="entry name" value="S-adenosyl-L-methionine-dependent methyltransferases"/>
    <property type="match status" value="1"/>
</dbReference>
<dbReference type="Pfam" id="PF01555">
    <property type="entry name" value="N6_N4_Mtase"/>
    <property type="match status" value="1"/>
</dbReference>
<dbReference type="Gene3D" id="3.40.50.150">
    <property type="entry name" value="Vaccinia Virus protein VP39"/>
    <property type="match status" value="1"/>
</dbReference>
<dbReference type="KEGG" id="psil:PMA3_26820"/>
<keyword evidence="4" id="KW-0808">Transferase</keyword>
<evidence type="ECO:0000256" key="4">
    <source>
        <dbReference type="ARBA" id="ARBA00022679"/>
    </source>
</evidence>
<dbReference type="InterPro" id="IPR029063">
    <property type="entry name" value="SAM-dependent_MTases_sf"/>
</dbReference>
<dbReference type="AlphaFoldDB" id="A0A191Z0R5"/>
<dbReference type="RefSeq" id="WP_064680002.1">
    <property type="nucleotide sequence ID" value="NZ_CP014870.1"/>
</dbReference>
<dbReference type="REBASE" id="152936">
    <property type="entry name" value="M.PspA3ORF26820P"/>
</dbReference>